<evidence type="ECO:0000313" key="3">
    <source>
        <dbReference type="Proteomes" id="UP001157418"/>
    </source>
</evidence>
<dbReference type="Proteomes" id="UP001157418">
    <property type="component" value="Unassembled WGS sequence"/>
</dbReference>
<sequence length="170" mass="20393">MFSTHWKLPYITSWFSFLPRSLHSFNFDVSTYKYSENMEEDNSRWRLLSRLRTVVKKVTFLMNSNVNRWRAVSSFIGRSGSRRRLSFGERLGLTAILSSSDDEEQEQEHDNHCDSGSCSHVKELEKTRSFHIQRTMSFPEEDDVDKRAEMFIENFYRQLRYERQVSLQLR</sequence>
<protein>
    <recommendedName>
        <fullName evidence="4">Cotton fiber protein</fullName>
    </recommendedName>
</protein>
<dbReference type="AlphaFoldDB" id="A0AAU9PIH5"/>
<gene>
    <name evidence="2" type="ORF">LVIROSA_LOCUS34871</name>
</gene>
<dbReference type="EMBL" id="CAKMRJ010005634">
    <property type="protein sequence ID" value="CAH1449385.1"/>
    <property type="molecule type" value="Genomic_DNA"/>
</dbReference>
<reference evidence="2 3" key="1">
    <citation type="submission" date="2022-01" db="EMBL/GenBank/DDBJ databases">
        <authorList>
            <person name="Xiong W."/>
            <person name="Schranz E."/>
        </authorList>
    </citation>
    <scope>NUCLEOTIDE SEQUENCE [LARGE SCALE GENOMIC DNA]</scope>
</reference>
<name>A0AAU9PIH5_9ASTR</name>
<proteinExistence type="predicted"/>
<dbReference type="Pfam" id="PF05553">
    <property type="entry name" value="DUF761"/>
    <property type="match status" value="1"/>
</dbReference>
<evidence type="ECO:0000313" key="2">
    <source>
        <dbReference type="EMBL" id="CAH1449385.1"/>
    </source>
</evidence>
<dbReference type="InterPro" id="IPR008480">
    <property type="entry name" value="DUF761_pln"/>
</dbReference>
<evidence type="ECO:0000256" key="1">
    <source>
        <dbReference type="SAM" id="MobiDB-lite"/>
    </source>
</evidence>
<feature type="region of interest" description="Disordered" evidence="1">
    <location>
        <begin position="98"/>
        <end position="118"/>
    </location>
</feature>
<keyword evidence="3" id="KW-1185">Reference proteome</keyword>
<accession>A0AAU9PIH5</accession>
<comment type="caution">
    <text evidence="2">The sequence shown here is derived from an EMBL/GenBank/DDBJ whole genome shotgun (WGS) entry which is preliminary data.</text>
</comment>
<evidence type="ECO:0008006" key="4">
    <source>
        <dbReference type="Google" id="ProtNLM"/>
    </source>
</evidence>
<organism evidence="2 3">
    <name type="scientific">Lactuca virosa</name>
    <dbReference type="NCBI Taxonomy" id="75947"/>
    <lineage>
        <taxon>Eukaryota</taxon>
        <taxon>Viridiplantae</taxon>
        <taxon>Streptophyta</taxon>
        <taxon>Embryophyta</taxon>
        <taxon>Tracheophyta</taxon>
        <taxon>Spermatophyta</taxon>
        <taxon>Magnoliopsida</taxon>
        <taxon>eudicotyledons</taxon>
        <taxon>Gunneridae</taxon>
        <taxon>Pentapetalae</taxon>
        <taxon>asterids</taxon>
        <taxon>campanulids</taxon>
        <taxon>Asterales</taxon>
        <taxon>Asteraceae</taxon>
        <taxon>Cichorioideae</taxon>
        <taxon>Cichorieae</taxon>
        <taxon>Lactucinae</taxon>
        <taxon>Lactuca</taxon>
    </lineage>
</organism>